<name>A0A848M7G9_PAELE</name>
<proteinExistence type="predicted"/>
<evidence type="ECO:0000256" key="3">
    <source>
        <dbReference type="ARBA" id="ARBA00022801"/>
    </source>
</evidence>
<dbReference type="InterPro" id="IPR023214">
    <property type="entry name" value="HAD_sf"/>
</dbReference>
<evidence type="ECO:0000313" key="5">
    <source>
        <dbReference type="EMBL" id="NMO97138.1"/>
    </source>
</evidence>
<keyword evidence="4" id="KW-0460">Magnesium</keyword>
<accession>A0A848M7G9</accession>
<dbReference type="SFLD" id="SFLDS00003">
    <property type="entry name" value="Haloacid_Dehalogenase"/>
    <property type="match status" value="1"/>
</dbReference>
<comment type="caution">
    <text evidence="5">The sequence shown here is derived from an EMBL/GenBank/DDBJ whole genome shotgun (WGS) entry which is preliminary data.</text>
</comment>
<dbReference type="GO" id="GO:0044281">
    <property type="term" value="P:small molecule metabolic process"/>
    <property type="evidence" value="ECO:0007669"/>
    <property type="project" value="UniProtKB-ARBA"/>
</dbReference>
<dbReference type="Pfam" id="PF13419">
    <property type="entry name" value="HAD_2"/>
    <property type="match status" value="1"/>
</dbReference>
<dbReference type="NCBIfam" id="TIGR01549">
    <property type="entry name" value="HAD-SF-IA-v1"/>
    <property type="match status" value="1"/>
</dbReference>
<evidence type="ECO:0000256" key="2">
    <source>
        <dbReference type="ARBA" id="ARBA00022723"/>
    </source>
</evidence>
<keyword evidence="3 5" id="KW-0378">Hydrolase</keyword>
<dbReference type="GO" id="GO:0016791">
    <property type="term" value="F:phosphatase activity"/>
    <property type="evidence" value="ECO:0007669"/>
    <property type="project" value="TreeGrafter"/>
</dbReference>
<protein>
    <submittedName>
        <fullName evidence="5">HAD family hydrolase</fullName>
    </submittedName>
</protein>
<dbReference type="InterPro" id="IPR041492">
    <property type="entry name" value="HAD_2"/>
</dbReference>
<sequence>MEKIKAVLFDLDNTILDRTRTFQGFTSLFVNTYFQHAEHMESIIERITDLDQDGYKDKNILFAELLDELPWAQKPGITELLEYYTAHYVKSALLMEHAAETITYVGQKYKLGLITNGKDVIQNGKIDHLGIRDAFDLILVSETAGVKKPDAKIFEMALTQLGVSPDECLFIGDHPKNDIEGAGKAGMKTIWLQVNQPWNDEITITPEHTIKQLRELSKIL</sequence>
<dbReference type="GO" id="GO:0046872">
    <property type="term" value="F:metal ion binding"/>
    <property type="evidence" value="ECO:0007669"/>
    <property type="project" value="UniProtKB-KW"/>
</dbReference>
<comment type="cofactor">
    <cofactor evidence="1">
        <name>Mg(2+)</name>
        <dbReference type="ChEBI" id="CHEBI:18420"/>
    </cofactor>
</comment>
<dbReference type="PANTHER" id="PTHR46470:SF2">
    <property type="entry name" value="GLYCERALDEHYDE 3-PHOSPHATE PHOSPHATASE"/>
    <property type="match status" value="1"/>
</dbReference>
<evidence type="ECO:0000313" key="6">
    <source>
        <dbReference type="Proteomes" id="UP000565468"/>
    </source>
</evidence>
<evidence type="ECO:0000256" key="1">
    <source>
        <dbReference type="ARBA" id="ARBA00001946"/>
    </source>
</evidence>
<dbReference type="SFLD" id="SFLDG01129">
    <property type="entry name" value="C1.5:_HAD__Beta-PGM__Phosphata"/>
    <property type="match status" value="1"/>
</dbReference>
<dbReference type="InterPro" id="IPR006439">
    <property type="entry name" value="HAD-SF_hydro_IA"/>
</dbReference>
<dbReference type="EMBL" id="JABBPN010000015">
    <property type="protein sequence ID" value="NMO97138.1"/>
    <property type="molecule type" value="Genomic_DNA"/>
</dbReference>
<dbReference type="InterPro" id="IPR036412">
    <property type="entry name" value="HAD-like_sf"/>
</dbReference>
<evidence type="ECO:0000256" key="4">
    <source>
        <dbReference type="ARBA" id="ARBA00022842"/>
    </source>
</evidence>
<dbReference type="PANTHER" id="PTHR46470">
    <property type="entry name" value="N-ACYLNEURAMINATE-9-PHOSPHATASE"/>
    <property type="match status" value="1"/>
</dbReference>
<dbReference type="Gene3D" id="1.10.150.520">
    <property type="match status" value="1"/>
</dbReference>
<dbReference type="NCBIfam" id="TIGR01509">
    <property type="entry name" value="HAD-SF-IA-v3"/>
    <property type="match status" value="1"/>
</dbReference>
<reference evidence="5 6" key="1">
    <citation type="submission" date="2020-04" db="EMBL/GenBank/DDBJ databases">
        <title>Paenibacillus algicola sp. nov., a novel marine bacterium producing alginate lyase.</title>
        <authorList>
            <person name="Huang H."/>
        </authorList>
    </citation>
    <scope>NUCLEOTIDE SEQUENCE [LARGE SCALE GENOMIC DNA]</scope>
    <source>
        <strain evidence="5 6">L7-75</strain>
    </source>
</reference>
<keyword evidence="6" id="KW-1185">Reference proteome</keyword>
<dbReference type="SFLD" id="SFLDG01135">
    <property type="entry name" value="C1.5.6:_HAD__Beta-PGM__Phospha"/>
    <property type="match status" value="1"/>
</dbReference>
<dbReference type="Proteomes" id="UP000565468">
    <property type="component" value="Unassembled WGS sequence"/>
</dbReference>
<dbReference type="AlphaFoldDB" id="A0A848M7G9"/>
<keyword evidence="2" id="KW-0479">Metal-binding</keyword>
<dbReference type="SUPFAM" id="SSF56784">
    <property type="entry name" value="HAD-like"/>
    <property type="match status" value="1"/>
</dbReference>
<organism evidence="5 6">
    <name type="scientific">Paenibacillus lemnae</name>
    <dbReference type="NCBI Taxonomy" id="1330551"/>
    <lineage>
        <taxon>Bacteria</taxon>
        <taxon>Bacillati</taxon>
        <taxon>Bacillota</taxon>
        <taxon>Bacilli</taxon>
        <taxon>Bacillales</taxon>
        <taxon>Paenibacillaceae</taxon>
        <taxon>Paenibacillus</taxon>
    </lineage>
</organism>
<gene>
    <name evidence="5" type="ORF">HII30_15340</name>
</gene>
<dbReference type="PRINTS" id="PR00413">
    <property type="entry name" value="HADHALOGNASE"/>
</dbReference>
<dbReference type="InterPro" id="IPR051400">
    <property type="entry name" value="HAD-like_hydrolase"/>
</dbReference>
<dbReference type="RefSeq" id="WP_169505928.1">
    <property type="nucleotide sequence ID" value="NZ_JABBPN010000015.1"/>
</dbReference>
<dbReference type="Gene3D" id="3.40.50.1000">
    <property type="entry name" value="HAD superfamily/HAD-like"/>
    <property type="match status" value="1"/>
</dbReference>